<accession>A0ABV5BJ72</accession>
<gene>
    <name evidence="1" type="ORF">ACE5IX_01950</name>
</gene>
<dbReference type="RefSeq" id="WP_375516505.1">
    <property type="nucleotide sequence ID" value="NZ_JBHILI010000001.1"/>
</dbReference>
<organism evidence="1 2">
    <name type="scientific">Leptospira wolffii</name>
    <dbReference type="NCBI Taxonomy" id="409998"/>
    <lineage>
        <taxon>Bacteria</taxon>
        <taxon>Pseudomonadati</taxon>
        <taxon>Spirochaetota</taxon>
        <taxon>Spirochaetia</taxon>
        <taxon>Leptospirales</taxon>
        <taxon>Leptospiraceae</taxon>
        <taxon>Leptospira</taxon>
    </lineage>
</organism>
<dbReference type="EMBL" id="JBHILJ010000001">
    <property type="protein sequence ID" value="MFB5735255.1"/>
    <property type="molecule type" value="Genomic_DNA"/>
</dbReference>
<reference evidence="1 2" key="1">
    <citation type="submission" date="2024-09" db="EMBL/GenBank/DDBJ databases">
        <title>Taxonomic and Genotyping Characterization of Leptospira Strains isolated from Multiple Sources in Colombia highlights the importance of intermediate species.</title>
        <authorList>
            <person name="Torres Higuera L."/>
            <person name="Rojas Tapias D."/>
            <person name="Jimenez Velasquez S."/>
            <person name="Renjifo Ibanez C."/>
        </authorList>
    </citation>
    <scope>NUCLEOTIDE SEQUENCE [LARGE SCALE GENOMIC DNA]</scope>
    <source>
        <strain evidence="1 2">Lep080</strain>
    </source>
</reference>
<comment type="caution">
    <text evidence="1">The sequence shown here is derived from an EMBL/GenBank/DDBJ whole genome shotgun (WGS) entry which is preliminary data.</text>
</comment>
<proteinExistence type="predicted"/>
<protein>
    <submittedName>
        <fullName evidence="1">Uncharacterized protein</fullName>
    </submittedName>
</protein>
<sequence length="167" mass="19263">MGSEYSEGFKPLLGSYNFLSVERLDDWAREGEYGENDPPGQEVVFVTIGKYEKKGSEFFLKGERTAVFVNSRFLRFRTEPFYAKNGGLHLALVSDEAGEYYKNRKSQGDRKSSVAYCKKFQDFLPTRKTIFFEYYIETKIKPSFPLEPLQCANQSRAAYCSGWNISE</sequence>
<evidence type="ECO:0000313" key="1">
    <source>
        <dbReference type="EMBL" id="MFB5735255.1"/>
    </source>
</evidence>
<name>A0ABV5BJ72_9LEPT</name>
<keyword evidence="2" id="KW-1185">Reference proteome</keyword>
<evidence type="ECO:0000313" key="2">
    <source>
        <dbReference type="Proteomes" id="UP001580391"/>
    </source>
</evidence>
<dbReference type="Proteomes" id="UP001580391">
    <property type="component" value="Unassembled WGS sequence"/>
</dbReference>